<dbReference type="Pfam" id="PF12894">
    <property type="entry name" value="ANAPC4_WD40"/>
    <property type="match status" value="1"/>
</dbReference>
<dbReference type="SUPFAM" id="SSF69322">
    <property type="entry name" value="Tricorn protease domain 2"/>
    <property type="match status" value="1"/>
</dbReference>
<evidence type="ECO:0000256" key="5">
    <source>
        <dbReference type="ARBA" id="ARBA00023306"/>
    </source>
</evidence>
<dbReference type="GO" id="GO:0031145">
    <property type="term" value="P:anaphase-promoting complex-dependent catabolic process"/>
    <property type="evidence" value="ECO:0007669"/>
    <property type="project" value="InterPro"/>
</dbReference>
<sequence length="845" mass="93921">MGTNSIVSLASIQLPSPARILPSSWCPDKDLLVVITRLGTKDRMSLWKMQGSKKWEIGFDFDDASSQHEVVSISWSPDGQALAVAHNPPRVTIHSIQDGHQERSLPISPPLQGLGTRRTVALTGIWWFAPEQRNTKNSIPDIFKRDNIITGSAHSVLKGQPLLDSLQDESQPLTAADLFAFHSTHTRALTSSLPEMISAWPTLPQDLLVASIKPSKLWGGPHPGEDLDEVDTANVDSVLVATDDSGHMYGFLDGSYPLGVVDPGLEFSTISLLKEKDLFLAQSRFSHSGQTVAKLLPIILRLPQLQQRTLREVARTSSSVRELVWYTMRVVKDMRAAWFGSDTQNGARELGPKWVHALEERQRVEFGYDEPHAMLDLTCLLATGRTSESLSDYLGSGEQMSERGLQKWESTMVDALTKLRDYAEKRVAPACQRIQVLLEEVLGWSRLSQYDACDLNASHIHTCLELTGRAIVLSGWLAATARRELARFKEFMTWLKHETSHASSSSDHNHPAPKHDILEVNDYLMSGLVVSAIDKWFMGPVPSFSPHDLGVPRDWQDLHAVMHRARAILNEPKQLEWGLNVKQKDLSHLDRNLDSLIQDLATRCQRIFLHAASAAARSAIVVSSPSRAGIDSAISLHGSSSDSGTLMRERTVKETTKQPGKFQQYLLMQAAGINDRSYLCISRMRGGYPSVPAFHVDIAVLACLLPKQDEREEKIPFDVLDADFFDDSSLVLVYRIDQSAFLATIRYSDITYHTIEVKQNVNDFTREALMAIVVQELQENKLLPISPPILKSRRLTGCREGSASLAVNGRVGRRVACVLDDTGLALEILDIEGEDDESEMSAVEA</sequence>
<feature type="domain" description="Anaphase-promoting complex subunit 4-like WD40" evidence="6">
    <location>
        <begin position="24"/>
        <end position="106"/>
    </location>
</feature>
<gene>
    <name evidence="8" type="ORF">LAESUDRAFT_400322</name>
</gene>
<keyword evidence="3" id="KW-0498">Mitosis</keyword>
<dbReference type="GO" id="GO:0070979">
    <property type="term" value="P:protein K11-linked ubiquitination"/>
    <property type="evidence" value="ECO:0007669"/>
    <property type="project" value="TreeGrafter"/>
</dbReference>
<dbReference type="InterPro" id="IPR024789">
    <property type="entry name" value="APC4"/>
</dbReference>
<dbReference type="Proteomes" id="UP000076871">
    <property type="component" value="Unassembled WGS sequence"/>
</dbReference>
<protein>
    <recommendedName>
        <fullName evidence="1">Anaphase-promoting complex subunit 4</fullName>
    </recommendedName>
</protein>
<dbReference type="RefSeq" id="XP_040760475.1">
    <property type="nucleotide sequence ID" value="XM_040902307.1"/>
</dbReference>
<evidence type="ECO:0000256" key="1">
    <source>
        <dbReference type="ARBA" id="ARBA00016067"/>
    </source>
</evidence>
<dbReference type="STRING" id="1314785.A0A165CFU4"/>
<feature type="domain" description="Anaphase-promoting complex subunit 4 long" evidence="7">
    <location>
        <begin position="295"/>
        <end position="501"/>
    </location>
</feature>
<dbReference type="PANTHER" id="PTHR13260:SF0">
    <property type="entry name" value="ANAPHASE-PROMOTING COMPLEX SUBUNIT 4"/>
    <property type="match status" value="1"/>
</dbReference>
<keyword evidence="2" id="KW-0132">Cell division</keyword>
<dbReference type="GO" id="GO:0051301">
    <property type="term" value="P:cell division"/>
    <property type="evidence" value="ECO:0007669"/>
    <property type="project" value="UniProtKB-KW"/>
</dbReference>
<dbReference type="OrthoDB" id="10259843at2759"/>
<dbReference type="Pfam" id="PF12896">
    <property type="entry name" value="ANAPC4"/>
    <property type="match status" value="1"/>
</dbReference>
<dbReference type="InterPro" id="IPR024790">
    <property type="entry name" value="APC4_long_dom"/>
</dbReference>
<dbReference type="InParanoid" id="A0A165CFU4"/>
<accession>A0A165CFU4</accession>
<keyword evidence="9" id="KW-1185">Reference proteome</keyword>
<evidence type="ECO:0000256" key="3">
    <source>
        <dbReference type="ARBA" id="ARBA00022776"/>
    </source>
</evidence>
<evidence type="ECO:0000259" key="6">
    <source>
        <dbReference type="Pfam" id="PF12894"/>
    </source>
</evidence>
<name>A0A165CFU4_9APHY</name>
<dbReference type="AlphaFoldDB" id="A0A165CFU4"/>
<evidence type="ECO:0000259" key="7">
    <source>
        <dbReference type="Pfam" id="PF12896"/>
    </source>
</evidence>
<dbReference type="GO" id="GO:0034399">
    <property type="term" value="C:nuclear periphery"/>
    <property type="evidence" value="ECO:0007669"/>
    <property type="project" value="TreeGrafter"/>
</dbReference>
<evidence type="ECO:0000256" key="4">
    <source>
        <dbReference type="ARBA" id="ARBA00022786"/>
    </source>
</evidence>
<dbReference type="GeneID" id="63819338"/>
<dbReference type="FunCoup" id="A0A165CFU4">
    <property type="interactions" value="371"/>
</dbReference>
<keyword evidence="4" id="KW-0833">Ubl conjugation pathway</keyword>
<dbReference type="GO" id="GO:0005680">
    <property type="term" value="C:anaphase-promoting complex"/>
    <property type="evidence" value="ECO:0007669"/>
    <property type="project" value="InterPro"/>
</dbReference>
<organism evidence="8 9">
    <name type="scientific">Laetiporus sulphureus 93-53</name>
    <dbReference type="NCBI Taxonomy" id="1314785"/>
    <lineage>
        <taxon>Eukaryota</taxon>
        <taxon>Fungi</taxon>
        <taxon>Dikarya</taxon>
        <taxon>Basidiomycota</taxon>
        <taxon>Agaricomycotina</taxon>
        <taxon>Agaricomycetes</taxon>
        <taxon>Polyporales</taxon>
        <taxon>Laetiporus</taxon>
    </lineage>
</organism>
<keyword evidence="5" id="KW-0131">Cell cycle</keyword>
<evidence type="ECO:0000313" key="9">
    <source>
        <dbReference type="Proteomes" id="UP000076871"/>
    </source>
</evidence>
<proteinExistence type="predicted"/>
<dbReference type="EMBL" id="KV427650">
    <property type="protein sequence ID" value="KZT02735.1"/>
    <property type="molecule type" value="Genomic_DNA"/>
</dbReference>
<dbReference type="InterPro" id="IPR024977">
    <property type="entry name" value="Apc4-like_WD40_dom"/>
</dbReference>
<evidence type="ECO:0000313" key="8">
    <source>
        <dbReference type="EMBL" id="KZT02735.1"/>
    </source>
</evidence>
<evidence type="ECO:0000256" key="2">
    <source>
        <dbReference type="ARBA" id="ARBA00022618"/>
    </source>
</evidence>
<dbReference type="PANTHER" id="PTHR13260">
    <property type="entry name" value="ANAPHASE PROMOTING COMPLEX SUBUNIT 4 APC4"/>
    <property type="match status" value="1"/>
</dbReference>
<reference evidence="8 9" key="1">
    <citation type="journal article" date="2016" name="Mol. Biol. Evol.">
        <title>Comparative Genomics of Early-Diverging Mushroom-Forming Fungi Provides Insights into the Origins of Lignocellulose Decay Capabilities.</title>
        <authorList>
            <person name="Nagy L.G."/>
            <person name="Riley R."/>
            <person name="Tritt A."/>
            <person name="Adam C."/>
            <person name="Daum C."/>
            <person name="Floudas D."/>
            <person name="Sun H."/>
            <person name="Yadav J.S."/>
            <person name="Pangilinan J."/>
            <person name="Larsson K.H."/>
            <person name="Matsuura K."/>
            <person name="Barry K."/>
            <person name="Labutti K."/>
            <person name="Kuo R."/>
            <person name="Ohm R.A."/>
            <person name="Bhattacharya S.S."/>
            <person name="Shirouzu T."/>
            <person name="Yoshinaga Y."/>
            <person name="Martin F.M."/>
            <person name="Grigoriev I.V."/>
            <person name="Hibbett D.S."/>
        </authorList>
    </citation>
    <scope>NUCLEOTIDE SEQUENCE [LARGE SCALE GENOMIC DNA]</scope>
    <source>
        <strain evidence="8 9">93-53</strain>
    </source>
</reference>